<dbReference type="GO" id="GO:0046872">
    <property type="term" value="F:metal ion binding"/>
    <property type="evidence" value="ECO:0007669"/>
    <property type="project" value="UniProtKB-KW"/>
</dbReference>
<gene>
    <name evidence="9" type="primary">fdsG</name>
    <name evidence="8" type="ORF">Ga0058931_0238</name>
    <name evidence="9" type="ORF">HLUCCA05_08250</name>
</gene>
<dbReference type="Proteomes" id="UP000050413">
    <property type="component" value="Unassembled WGS sequence"/>
</dbReference>
<evidence type="ECO:0000313" key="8">
    <source>
        <dbReference type="EMBL" id="CUX79555.1"/>
    </source>
</evidence>
<evidence type="ECO:0000256" key="1">
    <source>
        <dbReference type="ARBA" id="ARBA00010643"/>
    </source>
</evidence>
<comment type="similarity">
    <text evidence="1">Belongs to the complex I 24 kDa subunit family.</text>
</comment>
<reference evidence="8 11" key="2">
    <citation type="submission" date="2016-01" db="EMBL/GenBank/DDBJ databases">
        <authorList>
            <person name="Varghese N."/>
        </authorList>
    </citation>
    <scope>NUCLEOTIDE SEQUENCE [LARGE SCALE GENOMIC DNA]</scope>
    <source>
        <strain evidence="8 11">HL-91</strain>
    </source>
</reference>
<feature type="binding site" evidence="7">
    <location>
        <position position="88"/>
    </location>
    <ligand>
        <name>[2Fe-2S] cluster</name>
        <dbReference type="ChEBI" id="CHEBI:190135"/>
    </ligand>
</feature>
<keyword evidence="3 7" id="KW-0479">Metal-binding</keyword>
<reference evidence="9 10" key="1">
    <citation type="submission" date="2015-09" db="EMBL/GenBank/DDBJ databases">
        <title>Identification and resolution of microdiversity through metagenomic sequencing of parallel consortia.</title>
        <authorList>
            <person name="Nelson W.C."/>
            <person name="Romine M.F."/>
            <person name="Lindemann S.R."/>
        </authorList>
    </citation>
    <scope>NUCLEOTIDE SEQUENCE [LARGE SCALE GENOMIC DNA]</scope>
    <source>
        <strain evidence="9">HL-91</strain>
    </source>
</reference>
<keyword evidence="2 7" id="KW-0001">2Fe-2S</keyword>
<dbReference type="NCBIfam" id="NF004638">
    <property type="entry name" value="PRK05988.1"/>
    <property type="match status" value="1"/>
</dbReference>
<evidence type="ECO:0000256" key="6">
    <source>
        <dbReference type="ARBA" id="ARBA00034078"/>
    </source>
</evidence>
<feature type="binding site" evidence="7">
    <location>
        <position position="128"/>
    </location>
    <ligand>
        <name>[2Fe-2S] cluster</name>
        <dbReference type="ChEBI" id="CHEBI:190135"/>
    </ligand>
</feature>
<proteinExistence type="inferred from homology"/>
<feature type="binding site" evidence="7">
    <location>
        <position position="83"/>
    </location>
    <ligand>
        <name>[2Fe-2S] cluster</name>
        <dbReference type="ChEBI" id="CHEBI:190135"/>
    </ligand>
</feature>
<keyword evidence="5 7" id="KW-0411">Iron-sulfur</keyword>
<dbReference type="AlphaFoldDB" id="A0A0P7W628"/>
<dbReference type="STRING" id="1666912.Ga0058931_0238"/>
<dbReference type="Proteomes" id="UP000182045">
    <property type="component" value="Unassembled WGS sequence"/>
</dbReference>
<dbReference type="CDD" id="cd03081">
    <property type="entry name" value="TRX_Fd_NuoE_FDH_gamma"/>
    <property type="match status" value="1"/>
</dbReference>
<dbReference type="SUPFAM" id="SSF52833">
    <property type="entry name" value="Thioredoxin-like"/>
    <property type="match status" value="1"/>
</dbReference>
<dbReference type="InterPro" id="IPR028431">
    <property type="entry name" value="NADP_DH_HndA-like"/>
</dbReference>
<keyword evidence="4 7" id="KW-0408">Iron</keyword>
<evidence type="ECO:0000313" key="10">
    <source>
        <dbReference type="Proteomes" id="UP000050413"/>
    </source>
</evidence>
<comment type="cofactor">
    <cofactor evidence="6">
        <name>[2Fe-2S] cluster</name>
        <dbReference type="ChEBI" id="CHEBI:190135"/>
    </cofactor>
</comment>
<feature type="binding site" evidence="7">
    <location>
        <position position="124"/>
    </location>
    <ligand>
        <name>[2Fe-2S] cluster</name>
        <dbReference type="ChEBI" id="CHEBI:190135"/>
    </ligand>
</feature>
<dbReference type="PANTHER" id="PTHR43342">
    <property type="entry name" value="NADH-QUINONE OXIDOREDUCTASE, E SUBUNIT"/>
    <property type="match status" value="1"/>
</dbReference>
<dbReference type="InterPro" id="IPR036249">
    <property type="entry name" value="Thioredoxin-like_sf"/>
</dbReference>
<dbReference type="EMBL" id="LJSG01000012">
    <property type="protein sequence ID" value="KPP92261.1"/>
    <property type="molecule type" value="Genomic_DNA"/>
</dbReference>
<dbReference type="InterPro" id="IPR041921">
    <property type="entry name" value="NuoE_N"/>
</dbReference>
<comment type="caution">
    <text evidence="9">The sequence shown here is derived from an EMBL/GenBank/DDBJ whole genome shotgun (WGS) entry which is preliminary data.</text>
</comment>
<name>A0A0P7W628_9RHOB</name>
<keyword evidence="11" id="KW-1185">Reference proteome</keyword>
<dbReference type="InterPro" id="IPR002023">
    <property type="entry name" value="NuoE-like"/>
</dbReference>
<protein>
    <submittedName>
        <fullName evidence="8 9">Formate dehydrogenase gamma subunit</fullName>
    </submittedName>
</protein>
<dbReference type="PIRSF" id="PIRSF000216">
    <property type="entry name" value="NADH_DH_24kDa"/>
    <property type="match status" value="1"/>
</dbReference>
<evidence type="ECO:0000313" key="11">
    <source>
        <dbReference type="Proteomes" id="UP000182045"/>
    </source>
</evidence>
<evidence type="ECO:0000256" key="2">
    <source>
        <dbReference type="ARBA" id="ARBA00022714"/>
    </source>
</evidence>
<dbReference type="Pfam" id="PF01257">
    <property type="entry name" value="2Fe-2S_thioredx"/>
    <property type="match status" value="1"/>
</dbReference>
<accession>A0A0P7W628</accession>
<evidence type="ECO:0000256" key="5">
    <source>
        <dbReference type="ARBA" id="ARBA00023014"/>
    </source>
</evidence>
<evidence type="ECO:0000256" key="7">
    <source>
        <dbReference type="PIRSR" id="PIRSR000216-1"/>
    </source>
</evidence>
<dbReference type="Gene3D" id="3.40.30.10">
    <property type="entry name" value="Glutaredoxin"/>
    <property type="match status" value="1"/>
</dbReference>
<evidence type="ECO:0000256" key="3">
    <source>
        <dbReference type="ARBA" id="ARBA00022723"/>
    </source>
</evidence>
<dbReference type="GO" id="GO:0016491">
    <property type="term" value="F:oxidoreductase activity"/>
    <property type="evidence" value="ECO:0007669"/>
    <property type="project" value="InterPro"/>
</dbReference>
<evidence type="ECO:0000313" key="9">
    <source>
        <dbReference type="EMBL" id="KPP92261.1"/>
    </source>
</evidence>
<dbReference type="PATRIC" id="fig|1666912.4.peg.788"/>
<dbReference type="OrthoDB" id="9807941at2"/>
<comment type="cofactor">
    <cofactor evidence="7">
        <name>[2Fe-2S] cluster</name>
        <dbReference type="ChEBI" id="CHEBI:190135"/>
    </cofactor>
    <text evidence="7">Binds 1 [2Fe-2S] cluster.</text>
</comment>
<dbReference type="PANTHER" id="PTHR43342:SF1">
    <property type="entry name" value="BIFURCATING [FEFE] HYDROGENASE GAMMA SUBUNIT"/>
    <property type="match status" value="1"/>
</dbReference>
<evidence type="ECO:0000256" key="4">
    <source>
        <dbReference type="ARBA" id="ARBA00023004"/>
    </source>
</evidence>
<dbReference type="Gene3D" id="1.10.10.1590">
    <property type="entry name" value="NADH-quinone oxidoreductase subunit E"/>
    <property type="match status" value="1"/>
</dbReference>
<dbReference type="EMBL" id="FBYC01000001">
    <property type="protein sequence ID" value="CUX79555.1"/>
    <property type="molecule type" value="Genomic_DNA"/>
</dbReference>
<organism evidence="9 10">
    <name type="scientific">Roseibaca calidilacus</name>
    <dbReference type="NCBI Taxonomy" id="1666912"/>
    <lineage>
        <taxon>Bacteria</taxon>
        <taxon>Pseudomonadati</taxon>
        <taxon>Pseudomonadota</taxon>
        <taxon>Alphaproteobacteria</taxon>
        <taxon>Rhodobacterales</taxon>
        <taxon>Paracoccaceae</taxon>
        <taxon>Roseinatronobacter</taxon>
    </lineage>
</organism>
<dbReference type="GO" id="GO:0051537">
    <property type="term" value="F:2 iron, 2 sulfur cluster binding"/>
    <property type="evidence" value="ECO:0007669"/>
    <property type="project" value="UniProtKB-KW"/>
</dbReference>
<sequence>MTPATPQSVDAEISAIIAEHLSLEGPLLPLLHGLQEVFGHVPVAAHGPICAALNISKAELHGVLSFYHDFREAPAGRHVVKICRAEACQAMGGAALAESVLAKLGLDWHGTSRNGAVTIEPVYCLGLCACAPAVMVDDRVVGRADAAKLDALLAEAGA</sequence>